<proteinExistence type="predicted"/>
<reference evidence="2 3" key="1">
    <citation type="journal article" date="2015" name="Proc. Natl. Acad. Sci. U.S.A.">
        <title>The resurrection genome of Boea hygrometrica: A blueprint for survival of dehydration.</title>
        <authorList>
            <person name="Xiao L."/>
            <person name="Yang G."/>
            <person name="Zhang L."/>
            <person name="Yang X."/>
            <person name="Zhao S."/>
            <person name="Ji Z."/>
            <person name="Zhou Q."/>
            <person name="Hu M."/>
            <person name="Wang Y."/>
            <person name="Chen M."/>
            <person name="Xu Y."/>
            <person name="Jin H."/>
            <person name="Xiao X."/>
            <person name="Hu G."/>
            <person name="Bao F."/>
            <person name="Hu Y."/>
            <person name="Wan P."/>
            <person name="Li L."/>
            <person name="Deng X."/>
            <person name="Kuang T."/>
            <person name="Xiang C."/>
            <person name="Zhu J.K."/>
            <person name="Oliver M.J."/>
            <person name="He Y."/>
        </authorList>
    </citation>
    <scope>NUCLEOTIDE SEQUENCE [LARGE SCALE GENOMIC DNA]</scope>
    <source>
        <strain evidence="3">cv. XS01</strain>
    </source>
</reference>
<gene>
    <name evidence="2" type="ORF">F511_09954</name>
</gene>
<feature type="region of interest" description="Disordered" evidence="1">
    <location>
        <begin position="982"/>
        <end position="1002"/>
    </location>
</feature>
<accession>A0A2Z7AC85</accession>
<evidence type="ECO:0000313" key="2">
    <source>
        <dbReference type="EMBL" id="KZV19213.1"/>
    </source>
</evidence>
<dbReference type="Proteomes" id="UP000250235">
    <property type="component" value="Unassembled WGS sequence"/>
</dbReference>
<evidence type="ECO:0000256" key="1">
    <source>
        <dbReference type="SAM" id="MobiDB-lite"/>
    </source>
</evidence>
<protein>
    <recommendedName>
        <fullName evidence="4">Dystroglycan-like</fullName>
    </recommendedName>
</protein>
<keyword evidence="3" id="KW-1185">Reference proteome</keyword>
<evidence type="ECO:0008006" key="4">
    <source>
        <dbReference type="Google" id="ProtNLM"/>
    </source>
</evidence>
<feature type="compositionally biased region" description="Polar residues" evidence="1">
    <location>
        <begin position="990"/>
        <end position="1002"/>
    </location>
</feature>
<organism evidence="2 3">
    <name type="scientific">Dorcoceras hygrometricum</name>
    <dbReference type="NCBI Taxonomy" id="472368"/>
    <lineage>
        <taxon>Eukaryota</taxon>
        <taxon>Viridiplantae</taxon>
        <taxon>Streptophyta</taxon>
        <taxon>Embryophyta</taxon>
        <taxon>Tracheophyta</taxon>
        <taxon>Spermatophyta</taxon>
        <taxon>Magnoliopsida</taxon>
        <taxon>eudicotyledons</taxon>
        <taxon>Gunneridae</taxon>
        <taxon>Pentapetalae</taxon>
        <taxon>asterids</taxon>
        <taxon>lamiids</taxon>
        <taxon>Lamiales</taxon>
        <taxon>Gesneriaceae</taxon>
        <taxon>Didymocarpoideae</taxon>
        <taxon>Trichosporeae</taxon>
        <taxon>Loxocarpinae</taxon>
        <taxon>Dorcoceras</taxon>
    </lineage>
</organism>
<dbReference type="OrthoDB" id="8048545at2759"/>
<evidence type="ECO:0000313" key="3">
    <source>
        <dbReference type="Proteomes" id="UP000250235"/>
    </source>
</evidence>
<dbReference type="EMBL" id="KV016757">
    <property type="protein sequence ID" value="KZV19213.1"/>
    <property type="molecule type" value="Genomic_DNA"/>
</dbReference>
<name>A0A2Z7AC85_9LAMI</name>
<dbReference type="AlphaFoldDB" id="A0A2Z7AC85"/>
<sequence>MAASFFSNALHVDFDSVLAMDESGMVSMFQALVDSGLQGFLGCSAVVYEAALVEFFANGRVRDGLVVSSVDGVSVEISEELFAESFELPVDGLEDLSEIPKDVVFDARSIVSLSGEQINLSGRKNQMKMPFRLLCDIVAKAISVKAGSFNAITVEKFSLMTAVVCGVKMNWARFLFGVLKKMVAAKSKQAKGFAIQISLLLATFPTVDLGEASEFPASKILSKKTVLRFVSINERDGAEEVKAAAKKKAASKKRTAADIEAAVPKKKRSLKKKSISSLELVEVAAEALVVEPLDVEEPRCSSADAVDLIIQQVLDETRAADAPADITEPAVTVEKNWFDLPYEDIVKQWEAERPVVMASDTEDEEIATEDVAPADEVQQVQVFEATISAVDTVSADELTSLDDILLSIPVDIPLPSTCMEVTQIKMGQMIKIPGVTKWTWFLKHLPRIPADDKGKEILVEKDPIQGNPAKEHFSLICADIDLLVSLRAKVIDEVAKFLHSFSLKKLATINIEEMYKKEDQVLSWGETESPQEAIQRQFYILLKYRTVLVFKFLEAWRANFAPGQGSTAVDIQVIELLSALHLSLLEELAKEARILGLTWTKPCCSSVFEGSPRDRGAVIARNNTNTRSLCWLRRMIMVDGAWAVEQCADMWVKIPRKVVSTEVPLQRQYDDTLPTMSVFFKLMRKRWADVCLEAVVFRAQRLLPVGSIRSCRSLQLSESVSSFAPNQPTVFAVRVSQFCSVFVDMSLFSWLPGIDISEFLSSIALDKTVLRSFQSSQESFSVAPRVQLALEPQQSSSSSSSSSSSLRFDATDIDATASSHPIISPDLSAVFADFQAALSEQIFASQSDISSRMHKIEQNVRDSLSDQAAVFKSLSQEARQESRTLDDVQTIRFNEFRKKVLEQNASIFIGFADVRKEVQDVNAKVDIMASRLNDIQKDAEATKEALSHQIFEFHSQAQENHSVIHAQLSELVDYIHRGRADKKGEISGSRGPQQQPAGTQITGSAVTPTFEQRVQMAQRRIVQTVLDADANRAMSQEAAKRDRERRRKEARSFYLSTVAFQQLRFSSGDFSSWSFRKISADVVVAISRYSFVLQRVLLRTAKRQRFDKLEQRRGAHCFVSAEEDFSRLFVEEVQQFLSLFVRDCDTTAFGLVGTTAFCLIQQKRSFDNSADALLGVIQQMYFEDSKTASLD</sequence>